<dbReference type="CDD" id="cd10962">
    <property type="entry name" value="CE4_GT2-like"/>
    <property type="match status" value="1"/>
</dbReference>
<evidence type="ECO:0000259" key="9">
    <source>
        <dbReference type="PROSITE" id="PS51677"/>
    </source>
</evidence>
<dbReference type="GO" id="GO:0016810">
    <property type="term" value="F:hydrolase activity, acting on carbon-nitrogen (but not peptide) bonds"/>
    <property type="evidence" value="ECO:0007669"/>
    <property type="project" value="InterPro"/>
</dbReference>
<name>A0A7W9ETS2_9SPHN</name>
<dbReference type="CDD" id="cd06423">
    <property type="entry name" value="CESA_like"/>
    <property type="match status" value="1"/>
</dbReference>
<dbReference type="SUPFAM" id="SSF51445">
    <property type="entry name" value="(Trans)glycosidases"/>
    <property type="match status" value="1"/>
</dbReference>
<dbReference type="PANTHER" id="PTHR43630:SF1">
    <property type="entry name" value="POLY-BETA-1,6-N-ACETYL-D-GLUCOSAMINE SYNTHASE"/>
    <property type="match status" value="1"/>
</dbReference>
<comment type="function">
    <text evidence="1">Is involved in generating a small heat-stable compound (Nod), an acylated oligomer of N-acetylglucosamine, that stimulates mitosis in various plant protoplasts.</text>
</comment>
<accession>A0A7W9ETS2</accession>
<dbReference type="GO" id="GO:0005975">
    <property type="term" value="P:carbohydrate metabolic process"/>
    <property type="evidence" value="ECO:0007669"/>
    <property type="project" value="InterPro"/>
</dbReference>
<feature type="transmembrane region" description="Helical" evidence="8">
    <location>
        <begin position="707"/>
        <end position="728"/>
    </location>
</feature>
<gene>
    <name evidence="11" type="ORF">FHS94_001256</name>
</gene>
<evidence type="ECO:0000256" key="8">
    <source>
        <dbReference type="SAM" id="Phobius"/>
    </source>
</evidence>
<feature type="transmembrane region" description="Helical" evidence="8">
    <location>
        <begin position="1042"/>
        <end position="1061"/>
    </location>
</feature>
<keyword evidence="8" id="KW-0472">Membrane</keyword>
<protein>
    <recommendedName>
        <fullName evidence="4">Chitooligosaccharide deacetylase</fullName>
    </recommendedName>
    <alternativeName>
        <fullName evidence="7">Nodulation protein B</fullName>
    </alternativeName>
</protein>
<evidence type="ECO:0000256" key="1">
    <source>
        <dbReference type="ARBA" id="ARBA00003236"/>
    </source>
</evidence>
<comment type="similarity">
    <text evidence="2">Belongs to the glycosyltransferase 2 family.</text>
</comment>
<dbReference type="Gene3D" id="3.20.20.80">
    <property type="entry name" value="Glycosidases"/>
    <property type="match status" value="1"/>
</dbReference>
<evidence type="ECO:0000256" key="3">
    <source>
        <dbReference type="ARBA" id="ARBA00010973"/>
    </source>
</evidence>
<reference evidence="11 12" key="1">
    <citation type="submission" date="2020-08" db="EMBL/GenBank/DDBJ databases">
        <title>Genomic Encyclopedia of Type Strains, Phase IV (KMG-IV): sequencing the most valuable type-strain genomes for metagenomic binning, comparative biology and taxonomic classification.</title>
        <authorList>
            <person name="Goeker M."/>
        </authorList>
    </citation>
    <scope>NUCLEOTIDE SEQUENCE [LARGE SCALE GENOMIC DNA]</scope>
    <source>
        <strain evidence="11 12">DSM 100044</strain>
    </source>
</reference>
<keyword evidence="6 11" id="KW-0808">Transferase</keyword>
<dbReference type="SUPFAM" id="SSF53448">
    <property type="entry name" value="Nucleotide-diphospho-sugar transferases"/>
    <property type="match status" value="1"/>
</dbReference>
<dbReference type="SUPFAM" id="SSF88713">
    <property type="entry name" value="Glycoside hydrolase/deacetylase"/>
    <property type="match status" value="1"/>
</dbReference>
<evidence type="ECO:0000259" key="10">
    <source>
        <dbReference type="PROSITE" id="PS51910"/>
    </source>
</evidence>
<dbReference type="PROSITE" id="PS51910">
    <property type="entry name" value="GH18_2"/>
    <property type="match status" value="1"/>
</dbReference>
<dbReference type="SMART" id="SM00636">
    <property type="entry name" value="Glyco_18"/>
    <property type="match status" value="1"/>
</dbReference>
<evidence type="ECO:0000256" key="6">
    <source>
        <dbReference type="ARBA" id="ARBA00022679"/>
    </source>
</evidence>
<dbReference type="InterPro" id="IPR001223">
    <property type="entry name" value="Glyco_hydro18_cat"/>
</dbReference>
<evidence type="ECO:0000313" key="11">
    <source>
        <dbReference type="EMBL" id="MBB5714425.1"/>
    </source>
</evidence>
<dbReference type="GO" id="GO:0008061">
    <property type="term" value="F:chitin binding"/>
    <property type="evidence" value="ECO:0007669"/>
    <property type="project" value="InterPro"/>
</dbReference>
<dbReference type="CDD" id="cd06549">
    <property type="entry name" value="GH18_trifunctional"/>
    <property type="match status" value="1"/>
</dbReference>
<comment type="caution">
    <text evidence="11">The sequence shown here is derived from an EMBL/GenBank/DDBJ whole genome shotgun (WGS) entry which is preliminary data.</text>
</comment>
<dbReference type="GO" id="GO:0016757">
    <property type="term" value="F:glycosyltransferase activity"/>
    <property type="evidence" value="ECO:0007669"/>
    <property type="project" value="UniProtKB-KW"/>
</dbReference>
<dbReference type="Proteomes" id="UP000546200">
    <property type="component" value="Unassembled WGS sequence"/>
</dbReference>
<dbReference type="Pfam" id="PF13641">
    <property type="entry name" value="Glyco_tranf_2_3"/>
    <property type="match status" value="1"/>
</dbReference>
<dbReference type="EMBL" id="JACIJK010000003">
    <property type="protein sequence ID" value="MBB5714425.1"/>
    <property type="molecule type" value="Genomic_DNA"/>
</dbReference>
<dbReference type="AlphaFoldDB" id="A0A7W9ETS2"/>
<evidence type="ECO:0000256" key="4">
    <source>
        <dbReference type="ARBA" id="ARBA00020071"/>
    </source>
</evidence>
<dbReference type="Pfam" id="PF01522">
    <property type="entry name" value="Polysacc_deac_1"/>
    <property type="match status" value="1"/>
</dbReference>
<dbReference type="Gene3D" id="3.20.20.370">
    <property type="entry name" value="Glycoside hydrolase/deacetylase"/>
    <property type="match status" value="1"/>
</dbReference>
<keyword evidence="5" id="KW-0328">Glycosyltransferase</keyword>
<dbReference type="InterPro" id="IPR011583">
    <property type="entry name" value="Chitinase_II/V-like_cat"/>
</dbReference>
<dbReference type="InterPro" id="IPR029044">
    <property type="entry name" value="Nucleotide-diphossugar_trans"/>
</dbReference>
<dbReference type="Gene3D" id="3.10.50.10">
    <property type="match status" value="1"/>
</dbReference>
<dbReference type="InterPro" id="IPR011330">
    <property type="entry name" value="Glyco_hydro/deAcase_b/a-brl"/>
</dbReference>
<organism evidence="11 12">
    <name type="scientific">Sphingomonas aerophila</name>
    <dbReference type="NCBI Taxonomy" id="1344948"/>
    <lineage>
        <taxon>Bacteria</taxon>
        <taxon>Pseudomonadati</taxon>
        <taxon>Pseudomonadota</taxon>
        <taxon>Alphaproteobacteria</taxon>
        <taxon>Sphingomonadales</taxon>
        <taxon>Sphingomonadaceae</taxon>
        <taxon>Sphingomonas</taxon>
    </lineage>
</organism>
<evidence type="ECO:0000256" key="7">
    <source>
        <dbReference type="ARBA" id="ARBA00032976"/>
    </source>
</evidence>
<dbReference type="PANTHER" id="PTHR43630">
    <property type="entry name" value="POLY-BETA-1,6-N-ACETYL-D-GLUCOSAMINE SYNTHASE"/>
    <property type="match status" value="1"/>
</dbReference>
<evidence type="ECO:0000256" key="2">
    <source>
        <dbReference type="ARBA" id="ARBA00006739"/>
    </source>
</evidence>
<sequence length="1116" mass="121516">MSEQPVFFDPSGRRRRRFLLASLAFATLLIVSLVAFAATILAVATPRPLPFTVERPPMHGAAVPGVGGHQPVRAIGRALGYMGHLWRGPSGSAATPLAIAFHAPWDEASTASLRRHVNQLDWVVPGWMSITGQDHRITDFPDPAGKAILSQATHRPLVLPMVQNALNGEWDTAGTVALFADPAARARTLSRVEALLAANHADGAFFDFEQLPAAAQQNYRRFLSEAHDRFAKRGWTVAIAVPADDPAWNLRAYARVTDKLFLMAYDEHYQGGDPGAIASQRWFETVVARAARTVPPAKLVVAVASYAYDWKKGGDTDALSVEEAWLAARDSSVTPTFDKATGESHFGYSEAGADHQVWIADAPAAYNQLAALGRAGIRQVALWRLGSEDPGLWRFFGRHHPTLPPATVMGAIPAGTEVDIEGAGEILRIGATPVAGQRRIATARDGTVSDVRFERLPSPFLIQRTGYKPGLVALTFDDGPDPTWTPRILNILKAKGVPATFFVIGENALTERRLLDREVAEGNEVGSHTYTHPNLATVSEGTTAVELNATQRLFQAFTGRSLRLFRAPYFGDAEPTTADEIGPALDAQRLGYLSVGLHVDPGDWTRPGVQAIIDRTVAGVEASNDERSGNVVLLHDAGGDRSQTVAALPAIIDQLRARGYRFVPVSELAGLSRAAAMPPISASDRAAARWDLILFTTLGDLTIALRWLFLIAVTLGIARALVLSGLALRQARVEGRTVFPAIDPARRITVLIPAFNEERVIERAVARVLDSTDVDVRVIVIDDGSKDRTSAVVEEAYGTDPRVRLLTLPNGGKARALNQALSLVDTELVIALDADTQFEATTIARLARWFVDPKLGAVAGNAKVGNRINLVTRWQALEYITAQNLERRALASLDAITVVPGAVGAWRTETLRQVGGYPADTLAEDQDLTIAIQRAGWKVTYDQYAVAWTEAPESFRGLAKQRFRWAYGTLQCLWKHKGIIVSGRPRGLARVGLPQAVLFQVLLAAISPIIDLALVASIVGTWLRVAAHGWAQTQGDVIQMAIYWSLFTAADLLAAVIAFALERRERWRLLWLLIPQRIGYRQIMYYVVVKALVQAMRGPWVGWGKLERSGHVTAGR</sequence>
<feature type="transmembrane region" description="Helical" evidence="8">
    <location>
        <begin position="996"/>
        <end position="1022"/>
    </location>
</feature>
<evidence type="ECO:0000313" key="12">
    <source>
        <dbReference type="Proteomes" id="UP000546200"/>
    </source>
</evidence>
<dbReference type="PROSITE" id="PS51677">
    <property type="entry name" value="NODB"/>
    <property type="match status" value="1"/>
</dbReference>
<dbReference type="InterPro" id="IPR017853">
    <property type="entry name" value="GH"/>
</dbReference>
<dbReference type="Pfam" id="PF00704">
    <property type="entry name" value="Glyco_hydro_18"/>
    <property type="match status" value="1"/>
</dbReference>
<evidence type="ECO:0000256" key="5">
    <source>
        <dbReference type="ARBA" id="ARBA00022676"/>
    </source>
</evidence>
<keyword evidence="8" id="KW-1133">Transmembrane helix</keyword>
<keyword evidence="8" id="KW-0812">Transmembrane</keyword>
<keyword evidence="12" id="KW-1185">Reference proteome</keyword>
<dbReference type="Gene3D" id="3.90.550.10">
    <property type="entry name" value="Spore Coat Polysaccharide Biosynthesis Protein SpsA, Chain A"/>
    <property type="match status" value="1"/>
</dbReference>
<dbReference type="RefSeq" id="WP_184055702.1">
    <property type="nucleotide sequence ID" value="NZ_JACIJK010000003.1"/>
</dbReference>
<dbReference type="InterPro" id="IPR002509">
    <property type="entry name" value="NODB_dom"/>
</dbReference>
<dbReference type="InterPro" id="IPR029070">
    <property type="entry name" value="Chitinase_insertion_sf"/>
</dbReference>
<feature type="domain" description="NodB homology" evidence="9">
    <location>
        <begin position="470"/>
        <end position="663"/>
    </location>
</feature>
<feature type="domain" description="GH18" evidence="10">
    <location>
        <begin position="96"/>
        <end position="403"/>
    </location>
</feature>
<proteinExistence type="inferred from homology"/>
<comment type="similarity">
    <text evidence="3">Belongs to the polysaccharide deacetylase family.</text>
</comment>